<keyword evidence="1" id="KW-0812">Transmembrane</keyword>
<feature type="transmembrane region" description="Helical" evidence="1">
    <location>
        <begin position="12"/>
        <end position="36"/>
    </location>
</feature>
<comment type="caution">
    <text evidence="3">The sequence shown here is derived from an EMBL/GenBank/DDBJ whole genome shotgun (WGS) entry which is preliminary data.</text>
</comment>
<dbReference type="GO" id="GO:0016787">
    <property type="term" value="F:hydrolase activity"/>
    <property type="evidence" value="ECO:0007669"/>
    <property type="project" value="UniProtKB-KW"/>
</dbReference>
<dbReference type="InterPro" id="IPR000639">
    <property type="entry name" value="Epox_hydrolase-like"/>
</dbReference>
<proteinExistence type="predicted"/>
<dbReference type="GeneID" id="96228735"/>
<dbReference type="PRINTS" id="PR00412">
    <property type="entry name" value="EPOXHYDRLASE"/>
</dbReference>
<accession>A0ABT2RIA7</accession>
<evidence type="ECO:0000313" key="3">
    <source>
        <dbReference type="EMBL" id="MCU6685080.1"/>
    </source>
</evidence>
<sequence>MKLVSKIMRRKIFKIIKWLAIVILILCCMGITWNYFCKKREIPKIQAAYGNAVKVNGKKMTVEIAGLQAEESPVIVLLPGLGSPSPVLEFRPLAEKLGKTYKVITVEPFGYGLSDPADTERSIENIVEELHACLEEIGVHRYYLMAHSISGLYSLYYANTYPEEVRGFIGIDSSVPKQNENEPFDTTKLNLLMAYLSKTKNVLGISRIFSIGNPEKAIYADQNYSYSQEDLEVFRILSLDNSYNKTVMNELKQVEKNLEIVQDMKFPEEVPVLNFVSEDNCEIFPEWEKLHRSVLSDNQENRLVMLKGGHYLHFEQKERINYYVVKFIN</sequence>
<dbReference type="PANTHER" id="PTHR43798:SF33">
    <property type="entry name" value="HYDROLASE, PUTATIVE (AFU_ORTHOLOGUE AFUA_2G14860)-RELATED"/>
    <property type="match status" value="1"/>
</dbReference>
<feature type="domain" description="AB hydrolase-1" evidence="2">
    <location>
        <begin position="73"/>
        <end position="194"/>
    </location>
</feature>
<gene>
    <name evidence="3" type="ORF">OCV99_00680</name>
</gene>
<evidence type="ECO:0000256" key="1">
    <source>
        <dbReference type="SAM" id="Phobius"/>
    </source>
</evidence>
<dbReference type="InterPro" id="IPR050266">
    <property type="entry name" value="AB_hydrolase_sf"/>
</dbReference>
<keyword evidence="3" id="KW-0378">Hydrolase</keyword>
<dbReference type="EMBL" id="JAOQJU010000001">
    <property type="protein sequence ID" value="MCU6685080.1"/>
    <property type="molecule type" value="Genomic_DNA"/>
</dbReference>
<protein>
    <submittedName>
        <fullName evidence="3">Alpha/beta hydrolase</fullName>
    </submittedName>
</protein>
<evidence type="ECO:0000259" key="2">
    <source>
        <dbReference type="Pfam" id="PF00561"/>
    </source>
</evidence>
<dbReference type="Gene3D" id="3.40.50.1820">
    <property type="entry name" value="alpha/beta hydrolase"/>
    <property type="match status" value="1"/>
</dbReference>
<dbReference type="InterPro" id="IPR029058">
    <property type="entry name" value="AB_hydrolase_fold"/>
</dbReference>
<dbReference type="InterPro" id="IPR000073">
    <property type="entry name" value="AB_hydrolase_1"/>
</dbReference>
<name>A0ABT2RIA7_9FIRM</name>
<dbReference type="RefSeq" id="WP_242856464.1">
    <property type="nucleotide sequence ID" value="NZ_JAOQJU010000001.1"/>
</dbReference>
<evidence type="ECO:0000313" key="4">
    <source>
        <dbReference type="Proteomes" id="UP001652431"/>
    </source>
</evidence>
<dbReference type="SUPFAM" id="SSF53474">
    <property type="entry name" value="alpha/beta-Hydrolases"/>
    <property type="match status" value="1"/>
</dbReference>
<keyword evidence="4" id="KW-1185">Reference proteome</keyword>
<dbReference type="PANTHER" id="PTHR43798">
    <property type="entry name" value="MONOACYLGLYCEROL LIPASE"/>
    <property type="match status" value="1"/>
</dbReference>
<dbReference type="Proteomes" id="UP001652431">
    <property type="component" value="Unassembled WGS sequence"/>
</dbReference>
<organism evidence="3 4">
    <name type="scientific">Dorea acetigenes</name>
    <dbReference type="NCBI Taxonomy" id="2981787"/>
    <lineage>
        <taxon>Bacteria</taxon>
        <taxon>Bacillati</taxon>
        <taxon>Bacillota</taxon>
        <taxon>Clostridia</taxon>
        <taxon>Lachnospirales</taxon>
        <taxon>Lachnospiraceae</taxon>
        <taxon>Dorea</taxon>
    </lineage>
</organism>
<reference evidence="3 4" key="1">
    <citation type="journal article" date="2021" name="ISME Commun">
        <title>Automated analysis of genomic sequences facilitates high-throughput and comprehensive description of bacteria.</title>
        <authorList>
            <person name="Hitch T.C.A."/>
        </authorList>
    </citation>
    <scope>NUCLEOTIDE SEQUENCE [LARGE SCALE GENOMIC DNA]</scope>
    <source>
        <strain evidence="3 4">Sanger_03</strain>
    </source>
</reference>
<keyword evidence="1" id="KW-0472">Membrane</keyword>
<dbReference type="Pfam" id="PF00561">
    <property type="entry name" value="Abhydrolase_1"/>
    <property type="match status" value="1"/>
</dbReference>
<keyword evidence="1" id="KW-1133">Transmembrane helix</keyword>